<dbReference type="EMBL" id="MJMH01000219">
    <property type="protein sequence ID" value="OLQ85559.1"/>
    <property type="molecule type" value="Genomic_DNA"/>
</dbReference>
<dbReference type="EMBL" id="MJMJ01000023">
    <property type="protein sequence ID" value="OLQ88486.1"/>
    <property type="molecule type" value="Genomic_DNA"/>
</dbReference>
<evidence type="ECO:0000259" key="6">
    <source>
        <dbReference type="Pfam" id="PF00582"/>
    </source>
</evidence>
<gene>
    <name evidence="7" type="ORF">BIY20_15825</name>
    <name evidence="8" type="ORF">BIY22_07665</name>
</gene>
<protein>
    <recommendedName>
        <fullName evidence="5">Universal stress protein</fullName>
    </recommendedName>
</protein>
<evidence type="ECO:0000313" key="9">
    <source>
        <dbReference type="Proteomes" id="UP000186039"/>
    </source>
</evidence>
<sequence length="139" mass="15797">MKYNHILVALDLSDESKILIDRAVFLAKTVDAQLSFIHVDGNIGEVYPDLIDIAAEPEQRPLNLHAMEYLHEFQDYVDYPLQHFFVGTGDLAAKLKGVTEENQVDLIICGHHHDFISHFISYSRRLLNKATVDILVVPV</sequence>
<evidence type="ECO:0000256" key="2">
    <source>
        <dbReference type="ARBA" id="ARBA00008791"/>
    </source>
</evidence>
<dbReference type="InterPro" id="IPR006015">
    <property type="entry name" value="Universal_stress_UspA"/>
</dbReference>
<dbReference type="RefSeq" id="WP_075709659.1">
    <property type="nucleotide sequence ID" value="NZ_AP019654.1"/>
</dbReference>
<name>A0A1Q9HFI9_9VIBR</name>
<organism evidence="8 10">
    <name type="scientific">Vibrio panuliri</name>
    <dbReference type="NCBI Taxonomy" id="1381081"/>
    <lineage>
        <taxon>Bacteria</taxon>
        <taxon>Pseudomonadati</taxon>
        <taxon>Pseudomonadota</taxon>
        <taxon>Gammaproteobacteria</taxon>
        <taxon>Vibrionales</taxon>
        <taxon>Vibrionaceae</taxon>
        <taxon>Vibrio</taxon>
    </lineage>
</organism>
<evidence type="ECO:0000256" key="3">
    <source>
        <dbReference type="ARBA" id="ARBA00011738"/>
    </source>
</evidence>
<proteinExistence type="inferred from homology"/>
<dbReference type="PIRSF" id="PIRSF006276">
    <property type="entry name" value="UspA"/>
    <property type="match status" value="1"/>
</dbReference>
<comment type="caution">
    <text evidence="8">The sequence shown here is derived from an EMBL/GenBank/DDBJ whole genome shotgun (WGS) entry which is preliminary data.</text>
</comment>
<dbReference type="Proteomes" id="UP000186313">
    <property type="component" value="Unassembled WGS sequence"/>
</dbReference>
<feature type="domain" description="UspA" evidence="6">
    <location>
        <begin position="3"/>
        <end position="138"/>
    </location>
</feature>
<dbReference type="AlphaFoldDB" id="A0A1Q9HFI9"/>
<keyword evidence="9" id="KW-1185">Reference proteome</keyword>
<dbReference type="OrthoDB" id="9792500at2"/>
<evidence type="ECO:0000313" key="7">
    <source>
        <dbReference type="EMBL" id="OLQ85559.1"/>
    </source>
</evidence>
<dbReference type="InterPro" id="IPR014729">
    <property type="entry name" value="Rossmann-like_a/b/a_fold"/>
</dbReference>
<dbReference type="InterPro" id="IPR006016">
    <property type="entry name" value="UspA"/>
</dbReference>
<dbReference type="GO" id="GO:0005737">
    <property type="term" value="C:cytoplasm"/>
    <property type="evidence" value="ECO:0007669"/>
    <property type="project" value="UniProtKB-SubCell"/>
</dbReference>
<evidence type="ECO:0000256" key="1">
    <source>
        <dbReference type="ARBA" id="ARBA00004496"/>
    </source>
</evidence>
<evidence type="ECO:0000256" key="5">
    <source>
        <dbReference type="PIRNR" id="PIRNR006276"/>
    </source>
</evidence>
<accession>A0A1Q9HFI9</accession>
<evidence type="ECO:0000256" key="4">
    <source>
        <dbReference type="ARBA" id="ARBA00022490"/>
    </source>
</evidence>
<dbReference type="Proteomes" id="UP000186039">
    <property type="component" value="Unassembled WGS sequence"/>
</dbReference>
<dbReference type="PANTHER" id="PTHR46268:SF23">
    <property type="entry name" value="UNIVERSAL STRESS PROTEIN A-RELATED"/>
    <property type="match status" value="1"/>
</dbReference>
<dbReference type="CDD" id="cd23657">
    <property type="entry name" value="USP-A-like"/>
    <property type="match status" value="1"/>
</dbReference>
<comment type="subunit">
    <text evidence="3">Homodimer.</text>
</comment>
<evidence type="ECO:0000313" key="8">
    <source>
        <dbReference type="EMBL" id="OLQ88486.1"/>
    </source>
</evidence>
<dbReference type="STRING" id="1381081.BIY22_07665"/>
<dbReference type="PANTHER" id="PTHR46268">
    <property type="entry name" value="STRESS RESPONSE PROTEIN NHAX"/>
    <property type="match status" value="1"/>
</dbReference>
<evidence type="ECO:0000313" key="10">
    <source>
        <dbReference type="Proteomes" id="UP000186313"/>
    </source>
</evidence>
<dbReference type="SUPFAM" id="SSF52402">
    <property type="entry name" value="Adenine nucleotide alpha hydrolases-like"/>
    <property type="match status" value="1"/>
</dbReference>
<dbReference type="Gene3D" id="3.40.50.620">
    <property type="entry name" value="HUPs"/>
    <property type="match status" value="1"/>
</dbReference>
<dbReference type="Pfam" id="PF00582">
    <property type="entry name" value="Usp"/>
    <property type="match status" value="1"/>
</dbReference>
<comment type="similarity">
    <text evidence="2 5">Belongs to the universal stress protein A family.</text>
</comment>
<reference evidence="9 10" key="1">
    <citation type="submission" date="2016-09" db="EMBL/GenBank/DDBJ databases">
        <title>Genomic Taxonomy of the Vibrionaceae.</title>
        <authorList>
            <person name="Gonzalez-Castillo A."/>
            <person name="Gomez-Gil B."/>
            <person name="Enciso-Ibarra K."/>
        </authorList>
    </citation>
    <scope>NUCLEOTIDE SEQUENCE [LARGE SCALE GENOMIC DNA]</scope>
    <source>
        <strain evidence="7 9">CAIM 1902</strain>
        <strain evidence="8 10">CAIM 703</strain>
    </source>
</reference>
<keyword evidence="4 5" id="KW-0963">Cytoplasm</keyword>
<comment type="subcellular location">
    <subcellularLocation>
        <location evidence="1 5">Cytoplasm</location>
    </subcellularLocation>
</comment>